<dbReference type="Proteomes" id="UP000220527">
    <property type="component" value="Unassembled WGS sequence"/>
</dbReference>
<dbReference type="EC" id="3.4.11.10" evidence="8"/>
<feature type="domain" description="Cytosol aminopeptidase" evidence="9">
    <location>
        <begin position="333"/>
        <end position="340"/>
    </location>
</feature>
<feature type="binding site" evidence="8">
    <location>
        <position position="258"/>
    </location>
    <ligand>
        <name>Mn(2+)</name>
        <dbReference type="ChEBI" id="CHEBI:29035"/>
        <label>2</label>
    </ligand>
</feature>
<name>A0A2A6RKB2_9CHLR</name>
<keyword evidence="8" id="KW-0963">Cytoplasm</keyword>
<dbReference type="InterPro" id="IPR008283">
    <property type="entry name" value="Peptidase_M17_N"/>
</dbReference>
<dbReference type="InterPro" id="IPR011356">
    <property type="entry name" value="Leucine_aapep/pepB"/>
</dbReference>
<evidence type="ECO:0000256" key="1">
    <source>
        <dbReference type="ARBA" id="ARBA00000135"/>
    </source>
</evidence>
<evidence type="ECO:0000256" key="5">
    <source>
        <dbReference type="ARBA" id="ARBA00022670"/>
    </source>
</evidence>
<keyword evidence="11" id="KW-1185">Reference proteome</keyword>
<dbReference type="AlphaFoldDB" id="A0A2A6RKB2"/>
<dbReference type="Gene3D" id="3.40.220.10">
    <property type="entry name" value="Leucine Aminopeptidase, subunit E, domain 1"/>
    <property type="match status" value="1"/>
</dbReference>
<comment type="caution">
    <text evidence="10">The sequence shown here is derived from an EMBL/GenBank/DDBJ whole genome shotgun (WGS) entry which is preliminary data.</text>
</comment>
<feature type="binding site" evidence="8">
    <location>
        <position position="337"/>
    </location>
    <ligand>
        <name>Mn(2+)</name>
        <dbReference type="ChEBI" id="CHEBI:29035"/>
        <label>2</label>
    </ligand>
</feature>
<feature type="binding site" evidence="8">
    <location>
        <position position="335"/>
    </location>
    <ligand>
        <name>Mn(2+)</name>
        <dbReference type="ChEBI" id="CHEBI:29035"/>
        <label>1</label>
    </ligand>
</feature>
<dbReference type="EC" id="3.4.11.1" evidence="8"/>
<feature type="active site" evidence="8">
    <location>
        <position position="339"/>
    </location>
</feature>
<dbReference type="PRINTS" id="PR00481">
    <property type="entry name" value="LAMNOPPTDASE"/>
</dbReference>
<evidence type="ECO:0000256" key="8">
    <source>
        <dbReference type="HAMAP-Rule" id="MF_00181"/>
    </source>
</evidence>
<dbReference type="SUPFAM" id="SSF52949">
    <property type="entry name" value="Macro domain-like"/>
    <property type="match status" value="1"/>
</dbReference>
<dbReference type="InterPro" id="IPR023042">
    <property type="entry name" value="Peptidase_M17_leu_NH2_pept"/>
</dbReference>
<dbReference type="PANTHER" id="PTHR11963">
    <property type="entry name" value="LEUCINE AMINOPEPTIDASE-RELATED"/>
    <property type="match status" value="1"/>
</dbReference>
<organism evidence="10 11">
    <name type="scientific">Candidatus Viridilinea mediisalina</name>
    <dbReference type="NCBI Taxonomy" id="2024553"/>
    <lineage>
        <taxon>Bacteria</taxon>
        <taxon>Bacillati</taxon>
        <taxon>Chloroflexota</taxon>
        <taxon>Chloroflexia</taxon>
        <taxon>Chloroflexales</taxon>
        <taxon>Chloroflexineae</taxon>
        <taxon>Oscillochloridaceae</taxon>
        <taxon>Candidatus Viridilinea</taxon>
    </lineage>
</organism>
<evidence type="ECO:0000313" key="11">
    <source>
        <dbReference type="Proteomes" id="UP000220527"/>
    </source>
</evidence>
<evidence type="ECO:0000259" key="9">
    <source>
        <dbReference type="PROSITE" id="PS00631"/>
    </source>
</evidence>
<dbReference type="PANTHER" id="PTHR11963:SF23">
    <property type="entry name" value="CYTOSOL AMINOPEPTIDASE"/>
    <property type="match status" value="1"/>
</dbReference>
<keyword evidence="8" id="KW-0479">Metal-binding</keyword>
<dbReference type="EMBL" id="NQWI01000033">
    <property type="protein sequence ID" value="PDW03326.1"/>
    <property type="molecule type" value="Genomic_DNA"/>
</dbReference>
<feature type="binding site" evidence="8">
    <location>
        <position position="253"/>
    </location>
    <ligand>
        <name>Mn(2+)</name>
        <dbReference type="ChEBI" id="CHEBI:29035"/>
        <label>2</label>
    </ligand>
</feature>
<keyword evidence="4 8" id="KW-0031">Aminopeptidase</keyword>
<feature type="active site" evidence="8">
    <location>
        <position position="265"/>
    </location>
</feature>
<feature type="binding site" evidence="8">
    <location>
        <position position="258"/>
    </location>
    <ligand>
        <name>Mn(2+)</name>
        <dbReference type="ChEBI" id="CHEBI:29035"/>
        <label>1</label>
    </ligand>
</feature>
<dbReference type="GO" id="GO:0005737">
    <property type="term" value="C:cytoplasm"/>
    <property type="evidence" value="ECO:0007669"/>
    <property type="project" value="UniProtKB-SubCell"/>
</dbReference>
<comment type="catalytic activity">
    <reaction evidence="1 8">
        <text>Release of an N-terminal amino acid, Xaa-|-Yaa-, in which Xaa is preferably Leu, but may be other amino acids including Pro although not Arg or Lys, and Yaa may be Pro. Amino acid amides and methyl esters are also readily hydrolyzed, but rates on arylamides are exceedingly low.</text>
        <dbReference type="EC" id="3.4.11.1"/>
    </reaction>
</comment>
<evidence type="ECO:0000256" key="7">
    <source>
        <dbReference type="ARBA" id="ARBA00049972"/>
    </source>
</evidence>
<feature type="binding site" evidence="8">
    <location>
        <position position="337"/>
    </location>
    <ligand>
        <name>Mn(2+)</name>
        <dbReference type="ChEBI" id="CHEBI:29035"/>
        <label>1</label>
    </ligand>
</feature>
<gene>
    <name evidence="8" type="primary">pepA</name>
    <name evidence="10" type="ORF">CJ255_09430</name>
</gene>
<dbReference type="GO" id="GO:0030145">
    <property type="term" value="F:manganese ion binding"/>
    <property type="evidence" value="ECO:0007669"/>
    <property type="project" value="UniProtKB-UniRule"/>
</dbReference>
<feature type="binding site" evidence="8">
    <location>
        <position position="276"/>
    </location>
    <ligand>
        <name>Mn(2+)</name>
        <dbReference type="ChEBI" id="CHEBI:29035"/>
        <label>2</label>
    </ligand>
</feature>
<evidence type="ECO:0000256" key="6">
    <source>
        <dbReference type="ARBA" id="ARBA00022801"/>
    </source>
</evidence>
<dbReference type="RefSeq" id="WP_097643854.1">
    <property type="nucleotide sequence ID" value="NZ_NQWI01000033.1"/>
</dbReference>
<dbReference type="CDD" id="cd00433">
    <property type="entry name" value="Peptidase_M17"/>
    <property type="match status" value="1"/>
</dbReference>
<dbReference type="PROSITE" id="PS00631">
    <property type="entry name" value="CYTOSOL_AP"/>
    <property type="match status" value="1"/>
</dbReference>
<keyword evidence="6 8" id="KW-0378">Hydrolase</keyword>
<comment type="function">
    <text evidence="7 8">Presumably involved in the processing and regular turnover of intracellular proteins. Catalyzes the removal of unsubstituted N-terminal amino acids from various peptides.</text>
</comment>
<accession>A0A2A6RKB2</accession>
<dbReference type="NCBIfam" id="NF002074">
    <property type="entry name" value="PRK00913.1-4"/>
    <property type="match status" value="1"/>
</dbReference>
<evidence type="ECO:0000313" key="10">
    <source>
        <dbReference type="EMBL" id="PDW03326.1"/>
    </source>
</evidence>
<dbReference type="NCBIfam" id="NF002083">
    <property type="entry name" value="PRK00913.3-5"/>
    <property type="match status" value="1"/>
</dbReference>
<dbReference type="Gene3D" id="3.40.630.10">
    <property type="entry name" value="Zn peptidases"/>
    <property type="match status" value="1"/>
</dbReference>
<dbReference type="InterPro" id="IPR043472">
    <property type="entry name" value="Macro_dom-like"/>
</dbReference>
<comment type="catalytic activity">
    <reaction evidence="2 8">
        <text>Release of an N-terminal amino acid, preferentially leucine, but not glutamic or aspartic acids.</text>
        <dbReference type="EC" id="3.4.11.10"/>
    </reaction>
</comment>
<evidence type="ECO:0000256" key="2">
    <source>
        <dbReference type="ARBA" id="ARBA00000967"/>
    </source>
</evidence>
<sequence length="486" mass="50905">MNITIATSTLLQTPSDLAVLLLPEGATLPAEVAALLEPADFTGKAKQQQLLYPRGALATKRLLLLGLGKPEALDAEALRQAAATAVRQAQMLQVTNFSLGLHGAAPLPAHSLGQVLAEGLELGAYRYHRYRTGLTPDQQFVVEHAVIVAESEPEAVTAGVAVGQVVARGVCLARDLVNTPGGALPPSALAATAVALGQRTQLKVTVFDKPQLVEQGFGGLLAVGQGSANEPYFIVIEHGTPAEDKPTLCLVGKGLTFDSGGLSLKPADSMTTMKMDMGGSAAVLGAMQVLSELELPLHVVGLIPTAENMPSATAYRPDDVLTTLSGKTIEVLNTDAEGRIVLADALFYAQRYNPAAIVELSTLTGAIVVALGPHATGMMATDQALADQIKQAGEVSGERVWQLPLWDEYREMIKSEIADIKNTGGRQGGSITAAAFLAHFVGDYPFVHLDIAGTAFNEKPTKAYQSVGATGVGVRLLAQFLRSYGS</sequence>
<protein>
    <recommendedName>
        <fullName evidence="8">Probable cytosol aminopeptidase</fullName>
        <ecNumber evidence="8">3.4.11.1</ecNumber>
    </recommendedName>
    <alternativeName>
        <fullName evidence="8">Leucine aminopeptidase</fullName>
        <shortName evidence="8">LAP</shortName>
        <ecNumber evidence="8">3.4.11.10</ecNumber>
    </alternativeName>
    <alternativeName>
        <fullName evidence="8">Leucyl aminopeptidase</fullName>
    </alternativeName>
</protein>
<dbReference type="GO" id="GO:0070006">
    <property type="term" value="F:metalloaminopeptidase activity"/>
    <property type="evidence" value="ECO:0007669"/>
    <property type="project" value="InterPro"/>
</dbReference>
<dbReference type="HAMAP" id="MF_00181">
    <property type="entry name" value="Cytosol_peptidase_M17"/>
    <property type="match status" value="1"/>
</dbReference>
<dbReference type="NCBIfam" id="NF002073">
    <property type="entry name" value="PRK00913.1-2"/>
    <property type="match status" value="1"/>
</dbReference>
<reference evidence="11" key="1">
    <citation type="submission" date="2017-08" db="EMBL/GenBank/DDBJ databases">
        <authorList>
            <person name="Grouzdev D.S."/>
            <person name="Gaisin V.A."/>
            <person name="Rysina M.S."/>
            <person name="Gorlenko V.M."/>
        </authorList>
    </citation>
    <scope>NUCLEOTIDE SEQUENCE [LARGE SCALE GENOMIC DNA]</scope>
    <source>
        <strain evidence="11">Kir15-3F</strain>
    </source>
</reference>
<comment type="similarity">
    <text evidence="3 8">Belongs to the peptidase M17 family.</text>
</comment>
<comment type="subcellular location">
    <subcellularLocation>
        <location evidence="8">Cytoplasm</location>
    </subcellularLocation>
</comment>
<keyword evidence="5 8" id="KW-0645">Protease</keyword>
<keyword evidence="8" id="KW-0464">Manganese</keyword>
<evidence type="ECO:0000256" key="4">
    <source>
        <dbReference type="ARBA" id="ARBA00022438"/>
    </source>
</evidence>
<comment type="cofactor">
    <cofactor evidence="8">
        <name>Mn(2+)</name>
        <dbReference type="ChEBI" id="CHEBI:29035"/>
    </cofactor>
    <text evidence="8">Binds 2 manganese ions per subunit.</text>
</comment>
<dbReference type="InterPro" id="IPR000819">
    <property type="entry name" value="Peptidase_M17_C"/>
</dbReference>
<dbReference type="Pfam" id="PF02789">
    <property type="entry name" value="Peptidase_M17_N"/>
    <property type="match status" value="1"/>
</dbReference>
<dbReference type="Pfam" id="PF00883">
    <property type="entry name" value="Peptidase_M17"/>
    <property type="match status" value="1"/>
</dbReference>
<dbReference type="SUPFAM" id="SSF53187">
    <property type="entry name" value="Zn-dependent exopeptidases"/>
    <property type="match status" value="1"/>
</dbReference>
<dbReference type="GO" id="GO:0006508">
    <property type="term" value="P:proteolysis"/>
    <property type="evidence" value="ECO:0007669"/>
    <property type="project" value="UniProtKB-KW"/>
</dbReference>
<dbReference type="OrthoDB" id="9809354at2"/>
<evidence type="ECO:0000256" key="3">
    <source>
        <dbReference type="ARBA" id="ARBA00009528"/>
    </source>
</evidence>
<proteinExistence type="inferred from homology"/>